<evidence type="ECO:0000313" key="5">
    <source>
        <dbReference type="EMBL" id="AIB09879.1"/>
    </source>
</evidence>
<dbReference type="EMBL" id="CP006628">
    <property type="protein sequence ID" value="AIB09879.1"/>
    <property type="molecule type" value="Genomic_DNA"/>
</dbReference>
<dbReference type="Proteomes" id="UP000243670">
    <property type="component" value="Nucleomorph 3"/>
</dbReference>
<feature type="region of interest" description="Disordered" evidence="1">
    <location>
        <begin position="40"/>
        <end position="71"/>
    </location>
</feature>
<evidence type="ECO:0000313" key="8">
    <source>
        <dbReference type="Proteomes" id="UP000243670"/>
    </source>
</evidence>
<dbReference type="EMBL" id="CP006627">
    <property type="protein sequence ID" value="AIB09521.1"/>
    <property type="molecule type" value="Genomic_DNA"/>
</dbReference>
<feature type="region of interest" description="Disordered" evidence="1">
    <location>
        <begin position="1"/>
        <end position="27"/>
    </location>
</feature>
<dbReference type="EMBL" id="CP006629">
    <property type="protein sequence ID" value="AIB09940.1"/>
    <property type="molecule type" value="Genomic_DNA"/>
</dbReference>
<dbReference type="Proteomes" id="UP000243670">
    <property type="component" value="Nucleomorph 1"/>
</dbReference>
<proteinExistence type="predicted"/>
<gene>
    <name evidence="3" type="ORF">M951_chr1197</name>
    <name evidence="2" type="ORF">M951_chr134</name>
    <name evidence="5" type="ORF">M951_chr2187</name>
    <name evidence="4" type="ORF">M951_chr234</name>
    <name evidence="7" type="ORF">M951_chr3171</name>
    <name evidence="6" type="ORF">M951_chr334</name>
</gene>
<organism evidence="5 8">
    <name type="scientific">Lotharella oceanica</name>
    <dbReference type="NCBI Taxonomy" id="641309"/>
    <lineage>
        <taxon>Eukaryota</taxon>
        <taxon>Sar</taxon>
        <taxon>Rhizaria</taxon>
        <taxon>Cercozoa</taxon>
        <taxon>Chlorarachniophyceae</taxon>
        <taxon>Lotharella</taxon>
    </lineage>
</organism>
<sequence length="243" mass="27704">MSYSYERFFNPDCDVEGKPSEDENEDEMTAFDELELKKMQEFMANESDAVGEEEKEEEGGGAEEQEGPNTVEGVEETLDSMAELLHRSTITDVMRTLNLALRKLQSEDHVPGDDEKEGKDDSSTTDPPCDDREFGIVVRALRSVRRMCGVRLKNIEEDIISRIEAIRRNKRNIVPPLPNDEEDEASSADLQEFLDEEELVRPAWPGIDARLIPDQYRDDIRNSCSGEMLLHSMHSTRTFRTAT</sequence>
<name>A0A060DH92_9EUKA</name>
<keyword evidence="5" id="KW-0542">Nucleomorph</keyword>
<evidence type="ECO:0000256" key="1">
    <source>
        <dbReference type="SAM" id="MobiDB-lite"/>
    </source>
</evidence>
<evidence type="ECO:0000313" key="6">
    <source>
        <dbReference type="EMBL" id="AIB09940.1"/>
    </source>
</evidence>
<evidence type="ECO:0000313" key="3">
    <source>
        <dbReference type="EMBL" id="AIB09676.1"/>
    </source>
</evidence>
<dbReference type="EMBL" id="CP006629">
    <property type="protein sequence ID" value="AIB10068.1"/>
    <property type="molecule type" value="Genomic_DNA"/>
</dbReference>
<feature type="compositionally biased region" description="Basic and acidic residues" evidence="1">
    <location>
        <begin position="105"/>
        <end position="122"/>
    </location>
</feature>
<geneLocation type="nucleomorph" evidence="5"/>
<reference evidence="5 8" key="1">
    <citation type="journal article" date="2014" name="BMC Genomics">
        <title>Nucleomorph and plastid genome sequences of the chlorarachniophyte Lotharella oceanica: convergent reductive evolution and frequent recombination in nucleomorph-bearing algae.</title>
        <authorList>
            <person name="Tanifuji G."/>
            <person name="Onodera N.T."/>
            <person name="Brown M.W."/>
            <person name="Curtis B.A."/>
            <person name="Roger A.J."/>
            <person name="Ka-Shu Wong G."/>
            <person name="Melkonian M."/>
            <person name="Archibald J.M."/>
        </authorList>
    </citation>
    <scope>NUCLEOTIDE SEQUENCE [LARGE SCALE GENOMIC DNA]</scope>
    <source>
        <strain evidence="5 8">CCMP622</strain>
    </source>
</reference>
<feature type="region of interest" description="Disordered" evidence="1">
    <location>
        <begin position="105"/>
        <end position="131"/>
    </location>
</feature>
<dbReference type="EMBL" id="CP006628">
    <property type="protein sequence ID" value="AIB09737.1"/>
    <property type="molecule type" value="Genomic_DNA"/>
</dbReference>
<dbReference type="AlphaFoldDB" id="A0A060DH92"/>
<accession>A0A060DH92</accession>
<evidence type="ECO:0000313" key="7">
    <source>
        <dbReference type="EMBL" id="AIB10068.1"/>
    </source>
</evidence>
<dbReference type="Proteomes" id="UP000243670">
    <property type="component" value="Nucleomorph 2"/>
</dbReference>
<feature type="compositionally biased region" description="Acidic residues" evidence="1">
    <location>
        <begin position="49"/>
        <end position="66"/>
    </location>
</feature>
<evidence type="ECO:0000313" key="4">
    <source>
        <dbReference type="EMBL" id="AIB09737.1"/>
    </source>
</evidence>
<dbReference type="EMBL" id="CP006627">
    <property type="protein sequence ID" value="AIB09676.1"/>
    <property type="molecule type" value="Genomic_DNA"/>
</dbReference>
<evidence type="ECO:0000313" key="2">
    <source>
        <dbReference type="EMBL" id="AIB09521.1"/>
    </source>
</evidence>
<protein>
    <submittedName>
        <fullName evidence="5">Uncharacterized protein</fullName>
    </submittedName>
</protein>